<keyword evidence="1" id="KW-1171">Viral genome ejection through host cell envelope</keyword>
<name>A0A0N7J841_9CAUD</name>
<comment type="similarity">
    <text evidence="1">Belongs to the T7virus internal virion protein gp14 family.</text>
</comment>
<keyword evidence="4" id="KW-1185">Reference proteome</keyword>
<protein>
    <recommendedName>
        <fullName evidence="1">Internal virion protein gp14</fullName>
    </recommendedName>
</protein>
<dbReference type="HAMAP" id="MF_04118">
    <property type="entry name" value="GP14_T7"/>
    <property type="match status" value="1"/>
</dbReference>
<dbReference type="GO" id="GO:0020002">
    <property type="term" value="C:host cell plasma membrane"/>
    <property type="evidence" value="ECO:0007669"/>
    <property type="project" value="UniProtKB-SubCell"/>
</dbReference>
<feature type="region of interest" description="Disordered" evidence="2">
    <location>
        <begin position="175"/>
        <end position="200"/>
    </location>
</feature>
<evidence type="ECO:0000256" key="1">
    <source>
        <dbReference type="HAMAP-Rule" id="MF_04118"/>
    </source>
</evidence>
<dbReference type="KEGG" id="vg:26516399"/>
<dbReference type="EMBL" id="KT852574">
    <property type="protein sequence ID" value="ALK86966.1"/>
    <property type="molecule type" value="Genomic_DNA"/>
</dbReference>
<dbReference type="GO" id="GO:0044423">
    <property type="term" value="C:virion component"/>
    <property type="evidence" value="ECO:0007669"/>
    <property type="project" value="UniProtKB-UniRule"/>
</dbReference>
<comment type="function">
    <text evidence="1">Component of the cylindrical core that assembles on the inner surface of the capsid during capsid formation and plays a role in viral DNA ejection into the host cell. The inner core is composed of stacked rings of gp14, gp15 and gp16 proteins. Following binding to the host cell surface, the internal core is disassembled and gp14 is ejected along with gp15 and gp16 into the infected cell. May form a simple channel spanning the outer membrane.</text>
</comment>
<keyword evidence="1" id="KW-1244">Viral short tail ejection system</keyword>
<keyword evidence="1" id="KW-1043">Host membrane</keyword>
<accession>A0A0N7J841</accession>
<dbReference type="RefSeq" id="YP_009187306.1">
    <property type="nucleotide sequence ID" value="NC_028655.1"/>
</dbReference>
<feature type="compositionally biased region" description="Low complexity" evidence="2">
    <location>
        <begin position="178"/>
        <end position="194"/>
    </location>
</feature>
<comment type="subunit">
    <text evidence="1">Interacts with the portal protein. Interacts with gp15.</text>
</comment>
<reference evidence="3 4" key="1">
    <citation type="submission" date="2015-09" db="EMBL/GenBank/DDBJ databases">
        <title>Complete genome sequence of bacteriophage vB_YenP_AP10 which infects Yersinia enterocolitica of serotype O:3.</title>
        <authorList>
            <person name="Leon-Velarde C.G."/>
            <person name="Kropinski A.M."/>
            <person name="Odumeru J.A."/>
            <person name="Chen S."/>
            <person name="Johnson R.P."/>
        </authorList>
    </citation>
    <scope>NUCLEOTIDE SEQUENCE [LARGE SCALE GENOMIC DNA]</scope>
</reference>
<keyword evidence="1" id="KW-0472">Membrane</keyword>
<dbReference type="Proteomes" id="UP000201373">
    <property type="component" value="Segment"/>
</dbReference>
<proteinExistence type="inferred from homology"/>
<keyword evidence="1" id="KW-1162">Viral penetration into host cytoplasm</keyword>
<evidence type="ECO:0000256" key="2">
    <source>
        <dbReference type="SAM" id="MobiDB-lite"/>
    </source>
</evidence>
<keyword evidence="1" id="KW-1033">Host cell outer membrane</keyword>
<keyword evidence="1" id="KW-0946">Virion</keyword>
<evidence type="ECO:0000313" key="3">
    <source>
        <dbReference type="EMBL" id="ALK86966.1"/>
    </source>
</evidence>
<dbReference type="GeneID" id="26516399"/>
<organism evidence="3 4">
    <name type="scientific">Yersinia phage vB_YenP_AP10</name>
    <dbReference type="NCBI Taxonomy" id="1735591"/>
    <lineage>
        <taxon>Viruses</taxon>
        <taxon>Duplodnaviria</taxon>
        <taxon>Heunggongvirae</taxon>
        <taxon>Uroviricota</taxon>
        <taxon>Caudoviricetes</taxon>
        <taxon>Autographivirales</taxon>
        <taxon>Autotranscriptaviridae</taxon>
        <taxon>Studiervirinae</taxon>
        <taxon>Apdecimavirus</taxon>
        <taxon>Apdecimavirus AP10</taxon>
    </lineage>
</organism>
<evidence type="ECO:0000313" key="4">
    <source>
        <dbReference type="Proteomes" id="UP000201373"/>
    </source>
</evidence>
<keyword evidence="1" id="KW-1160">Virus entry into host cell</keyword>
<sequence length="200" mass="21567">MCWMVAIPIAMAAVSSISGQQQQAKAIASANDTSRRQAIQMVKESNIQNANSRLEQKQLLEDATSELTAQNMQKVQTMGTIRAAIGEGMLEGNSMDRIARIKEGEFIREANQVNDQYRRDYGSLFAKQLGTTQSTADQIKMMQKAEGKQKSKLAQILDPLSLVTQSTANAYIQGAFDSKPASGSGPAPISAAKGTKVPAK</sequence>
<dbReference type="InterPro" id="IPR038996">
    <property type="entry name" value="Gp14"/>
</dbReference>
<dbReference type="Pfam" id="PF24072">
    <property type="entry name" value="T7_gp14"/>
    <property type="match status" value="1"/>
</dbReference>
<dbReference type="GO" id="GO:0099002">
    <property type="term" value="P:symbiont genome ejection through host cell envelope, short tail mechanism"/>
    <property type="evidence" value="ECO:0007669"/>
    <property type="project" value="UniProtKB-UniRule"/>
</dbReference>
<comment type="subcellular location">
    <subcellularLocation>
        <location evidence="1">Virion</location>
    </subcellularLocation>
    <subcellularLocation>
        <location evidence="1">Host cell outer membrane</location>
    </subcellularLocation>
</comment>
<dbReference type="OrthoDB" id="10053at10239"/>